<name>A0A731UA35_SALTM</name>
<evidence type="ECO:0000256" key="5">
    <source>
        <dbReference type="ARBA" id="ARBA00023049"/>
    </source>
</evidence>
<dbReference type="Gene3D" id="3.30.2010.10">
    <property type="entry name" value="Metalloproteases ('zincins'), catalytic domain"/>
    <property type="match status" value="1"/>
</dbReference>
<dbReference type="GO" id="GO:0051603">
    <property type="term" value="P:proteolysis involved in protein catabolic process"/>
    <property type="evidence" value="ECO:0007669"/>
    <property type="project" value="TreeGrafter"/>
</dbReference>
<keyword evidence="2" id="KW-0479">Metal-binding</keyword>
<dbReference type="InterPro" id="IPR051156">
    <property type="entry name" value="Mito/Outer_Membr_Metalloprot"/>
</dbReference>
<proteinExistence type="inferred from homology"/>
<evidence type="ECO:0000256" key="1">
    <source>
        <dbReference type="ARBA" id="ARBA00022670"/>
    </source>
</evidence>
<evidence type="ECO:0000313" key="10">
    <source>
        <dbReference type="EMBL" id="HAE4756604.1"/>
    </source>
</evidence>
<dbReference type="PROSITE" id="PS51257">
    <property type="entry name" value="PROKAR_LIPOPROTEIN"/>
    <property type="match status" value="1"/>
</dbReference>
<feature type="signal peptide" evidence="8">
    <location>
        <begin position="1"/>
        <end position="18"/>
    </location>
</feature>
<evidence type="ECO:0000256" key="3">
    <source>
        <dbReference type="ARBA" id="ARBA00022801"/>
    </source>
</evidence>
<feature type="chain" id="PRO_5028182148" evidence="8">
    <location>
        <begin position="19"/>
        <end position="257"/>
    </location>
</feature>
<reference evidence="10" key="2">
    <citation type="submission" date="2018-07" db="EMBL/GenBank/DDBJ databases">
        <authorList>
            <consortium name="NCBI Pathogen Detection Project"/>
        </authorList>
    </citation>
    <scope>NUCLEOTIDE SEQUENCE</scope>
    <source>
        <strain evidence="10">2011-60-1822-1</strain>
    </source>
</reference>
<evidence type="ECO:0000256" key="2">
    <source>
        <dbReference type="ARBA" id="ARBA00022723"/>
    </source>
</evidence>
<feature type="region of interest" description="Disordered" evidence="7">
    <location>
        <begin position="234"/>
        <end position="257"/>
    </location>
</feature>
<comment type="similarity">
    <text evidence="6">Belongs to the peptidase M48 family.</text>
</comment>
<evidence type="ECO:0000256" key="4">
    <source>
        <dbReference type="ARBA" id="ARBA00022833"/>
    </source>
</evidence>
<accession>A0A731UA35</accession>
<organism evidence="10">
    <name type="scientific">Salmonella typhimurium</name>
    <dbReference type="NCBI Taxonomy" id="90371"/>
    <lineage>
        <taxon>Bacteria</taxon>
        <taxon>Pseudomonadati</taxon>
        <taxon>Pseudomonadota</taxon>
        <taxon>Gammaproteobacteria</taxon>
        <taxon>Enterobacterales</taxon>
        <taxon>Enterobacteriaceae</taxon>
        <taxon>Salmonella</taxon>
    </lineage>
</organism>
<comment type="caution">
    <text evidence="10">The sequence shown here is derived from an EMBL/GenBank/DDBJ whole genome shotgun (WGS) entry which is preliminary data.</text>
</comment>
<dbReference type="InterPro" id="IPR001915">
    <property type="entry name" value="Peptidase_M48"/>
</dbReference>
<dbReference type="PANTHER" id="PTHR22726:SF8">
    <property type="entry name" value="METALLOPROTEASE YCAL"/>
    <property type="match status" value="1"/>
</dbReference>
<dbReference type="Pfam" id="PF01435">
    <property type="entry name" value="Peptidase_M48"/>
    <property type="match status" value="1"/>
</dbReference>
<keyword evidence="4 6" id="KW-0862">Zinc</keyword>
<comment type="cofactor">
    <cofactor evidence="6">
        <name>Zn(2+)</name>
        <dbReference type="ChEBI" id="CHEBI:29105"/>
    </cofactor>
    <text evidence="6">Binds 1 zinc ion per subunit.</text>
</comment>
<dbReference type="PANTHER" id="PTHR22726">
    <property type="entry name" value="METALLOENDOPEPTIDASE OMA1"/>
    <property type="match status" value="1"/>
</dbReference>
<dbReference type="CDD" id="cd07334">
    <property type="entry name" value="M48C_loiP_like"/>
    <property type="match status" value="1"/>
</dbReference>
<dbReference type="AlphaFoldDB" id="A0A731UA35"/>
<dbReference type="GO" id="GO:0004222">
    <property type="term" value="F:metalloendopeptidase activity"/>
    <property type="evidence" value="ECO:0007669"/>
    <property type="project" value="InterPro"/>
</dbReference>
<evidence type="ECO:0000256" key="8">
    <source>
        <dbReference type="SAM" id="SignalP"/>
    </source>
</evidence>
<dbReference type="GO" id="GO:0016020">
    <property type="term" value="C:membrane"/>
    <property type="evidence" value="ECO:0007669"/>
    <property type="project" value="TreeGrafter"/>
</dbReference>
<dbReference type="GO" id="GO:0046872">
    <property type="term" value="F:metal ion binding"/>
    <property type="evidence" value="ECO:0007669"/>
    <property type="project" value="UniProtKB-KW"/>
</dbReference>
<gene>
    <name evidence="10" type="ORF">G4D46_003656</name>
</gene>
<sequence length="257" mass="27256">MKNKSLLLAVAISATLLAGCKNGVNGNLIASSGMSTYKAATLSDADVKALSNNACKQMDSENQLAGSKSKYTKRLSKIAKALGNNIDGTPVSYKVYMTSDINAWAMANGCVRVYSGLMDLMTDNEIEGVLGHELGHELGHVSLGHSRKAMQTAYATLAARDAISATSGVAAQLSQSQLGDLAEGVINSAFSRSQESDADDFSYDLLKKRGINTQGLVTAFDKFATMDAGHAKSLMDSHPASADRAQHMRDRIAEDKK</sequence>
<protein>
    <submittedName>
        <fullName evidence="10">M48 family metallopeptidase</fullName>
    </submittedName>
</protein>
<keyword evidence="5 6" id="KW-0482">Metalloprotease</keyword>
<evidence type="ECO:0000259" key="9">
    <source>
        <dbReference type="Pfam" id="PF01435"/>
    </source>
</evidence>
<reference evidence="10" key="1">
    <citation type="journal article" date="2018" name="Genome Biol.">
        <title>SKESA: strategic k-mer extension for scrupulous assemblies.</title>
        <authorList>
            <person name="Souvorov A."/>
            <person name="Agarwala R."/>
            <person name="Lipman D.J."/>
        </authorList>
    </citation>
    <scope>NUCLEOTIDE SEQUENCE</scope>
    <source>
        <strain evidence="10">2011-60-1822-1</strain>
    </source>
</reference>
<evidence type="ECO:0000256" key="6">
    <source>
        <dbReference type="RuleBase" id="RU003983"/>
    </source>
</evidence>
<keyword evidence="3 6" id="KW-0378">Hydrolase</keyword>
<keyword evidence="1 6" id="KW-0645">Protease</keyword>
<keyword evidence="8" id="KW-0732">Signal</keyword>
<feature type="domain" description="Peptidase M48" evidence="9">
    <location>
        <begin position="78"/>
        <end position="251"/>
    </location>
</feature>
<dbReference type="EMBL" id="DAASAX010000025">
    <property type="protein sequence ID" value="HAE4756604.1"/>
    <property type="molecule type" value="Genomic_DNA"/>
</dbReference>
<evidence type="ECO:0000256" key="7">
    <source>
        <dbReference type="SAM" id="MobiDB-lite"/>
    </source>
</evidence>
<feature type="compositionally biased region" description="Basic and acidic residues" evidence="7">
    <location>
        <begin position="244"/>
        <end position="257"/>
    </location>
</feature>